<keyword evidence="6" id="KW-1185">Reference proteome</keyword>
<evidence type="ECO:0000256" key="2">
    <source>
        <dbReference type="ARBA" id="ARBA00022857"/>
    </source>
</evidence>
<dbReference type="PANTHER" id="PTHR47706:SF4">
    <property type="entry name" value="NMRA-LIKE DOMAIN-CONTAINING PROTEIN"/>
    <property type="match status" value="1"/>
</dbReference>
<evidence type="ECO:0000256" key="3">
    <source>
        <dbReference type="ARBA" id="ARBA00023002"/>
    </source>
</evidence>
<gene>
    <name evidence="5" type="ORF">DFH08DRAFT_858033</name>
</gene>
<evidence type="ECO:0000256" key="1">
    <source>
        <dbReference type="ARBA" id="ARBA00005725"/>
    </source>
</evidence>
<keyword evidence="3" id="KW-0560">Oxidoreductase</keyword>
<dbReference type="PANTHER" id="PTHR47706">
    <property type="entry name" value="NMRA-LIKE FAMILY PROTEIN"/>
    <property type="match status" value="1"/>
</dbReference>
<dbReference type="Gene3D" id="3.90.25.10">
    <property type="entry name" value="UDP-galactose 4-epimerase, domain 1"/>
    <property type="match status" value="1"/>
</dbReference>
<dbReference type="Pfam" id="PF05368">
    <property type="entry name" value="NmrA"/>
    <property type="match status" value="1"/>
</dbReference>
<comment type="similarity">
    <text evidence="1">Belongs to the NmrA-type oxidoreductase family. Isoflavone reductase subfamily.</text>
</comment>
<proteinExistence type="inferred from homology"/>
<dbReference type="InterPro" id="IPR036291">
    <property type="entry name" value="NAD(P)-bd_dom_sf"/>
</dbReference>
<evidence type="ECO:0000313" key="6">
    <source>
        <dbReference type="Proteomes" id="UP001218218"/>
    </source>
</evidence>
<dbReference type="Proteomes" id="UP001218218">
    <property type="component" value="Unassembled WGS sequence"/>
</dbReference>
<dbReference type="AlphaFoldDB" id="A0AAD7EVA1"/>
<feature type="domain" description="NmrA-like" evidence="4">
    <location>
        <begin position="2"/>
        <end position="248"/>
    </location>
</feature>
<name>A0AAD7EVA1_9AGAR</name>
<dbReference type="SUPFAM" id="SSF51735">
    <property type="entry name" value="NAD(P)-binding Rossmann-fold domains"/>
    <property type="match status" value="1"/>
</dbReference>
<accession>A0AAD7EVA1</accession>
<evidence type="ECO:0000259" key="4">
    <source>
        <dbReference type="Pfam" id="PF05368"/>
    </source>
</evidence>
<reference evidence="5" key="1">
    <citation type="submission" date="2023-03" db="EMBL/GenBank/DDBJ databases">
        <title>Massive genome expansion in bonnet fungi (Mycena s.s.) driven by repeated elements and novel gene families across ecological guilds.</title>
        <authorList>
            <consortium name="Lawrence Berkeley National Laboratory"/>
            <person name="Harder C.B."/>
            <person name="Miyauchi S."/>
            <person name="Viragh M."/>
            <person name="Kuo A."/>
            <person name="Thoen E."/>
            <person name="Andreopoulos B."/>
            <person name="Lu D."/>
            <person name="Skrede I."/>
            <person name="Drula E."/>
            <person name="Henrissat B."/>
            <person name="Morin E."/>
            <person name="Kohler A."/>
            <person name="Barry K."/>
            <person name="LaButti K."/>
            <person name="Morin E."/>
            <person name="Salamov A."/>
            <person name="Lipzen A."/>
            <person name="Mereny Z."/>
            <person name="Hegedus B."/>
            <person name="Baldrian P."/>
            <person name="Stursova M."/>
            <person name="Weitz H."/>
            <person name="Taylor A."/>
            <person name="Grigoriev I.V."/>
            <person name="Nagy L.G."/>
            <person name="Martin F."/>
            <person name="Kauserud H."/>
        </authorList>
    </citation>
    <scope>NUCLEOTIDE SEQUENCE</scope>
    <source>
        <strain evidence="5">CBHHK002</strain>
    </source>
</reference>
<sequence length="299" mass="32312">MKVAIIGASAGVGRAIADAVLNDGTHTVVILSRTAIPELSERGAIVTTVSYDSHQSLVAALAGVHTVISAIGDHSRSADAQVALVHAAVAAKVTRFIPSGWSGTDGGKDDVVELYRYKQPALDALRQSNLKWSHPENGIFLNYFASPLKGIATLKPLKFWIDVENCKATIPGDGNLKLSYTSVEDVGAFVAKALNVPESVEWPQSLRIVGTNITHNELVKIAEGVRGKRFEVVYKTAEELTKELVPDPPSIYVNLATTLSLALLDSRFSFESNFGSVSHEFVQPAEFIQKWWGKVEEST</sequence>
<organism evidence="5 6">
    <name type="scientific">Mycena albidolilacea</name>
    <dbReference type="NCBI Taxonomy" id="1033008"/>
    <lineage>
        <taxon>Eukaryota</taxon>
        <taxon>Fungi</taxon>
        <taxon>Dikarya</taxon>
        <taxon>Basidiomycota</taxon>
        <taxon>Agaricomycotina</taxon>
        <taxon>Agaricomycetes</taxon>
        <taxon>Agaricomycetidae</taxon>
        <taxon>Agaricales</taxon>
        <taxon>Marasmiineae</taxon>
        <taxon>Mycenaceae</taxon>
        <taxon>Mycena</taxon>
    </lineage>
</organism>
<comment type="caution">
    <text evidence="5">The sequence shown here is derived from an EMBL/GenBank/DDBJ whole genome shotgun (WGS) entry which is preliminary data.</text>
</comment>
<dbReference type="InterPro" id="IPR008030">
    <property type="entry name" value="NmrA-like"/>
</dbReference>
<dbReference type="EMBL" id="JARIHO010000012">
    <property type="protein sequence ID" value="KAJ7352153.1"/>
    <property type="molecule type" value="Genomic_DNA"/>
</dbReference>
<protein>
    <recommendedName>
        <fullName evidence="4">NmrA-like domain-containing protein</fullName>
    </recommendedName>
</protein>
<dbReference type="GO" id="GO:0016491">
    <property type="term" value="F:oxidoreductase activity"/>
    <property type="evidence" value="ECO:0007669"/>
    <property type="project" value="UniProtKB-KW"/>
</dbReference>
<keyword evidence="2" id="KW-0521">NADP</keyword>
<dbReference type="Gene3D" id="3.40.50.720">
    <property type="entry name" value="NAD(P)-binding Rossmann-like Domain"/>
    <property type="match status" value="1"/>
</dbReference>
<evidence type="ECO:0000313" key="5">
    <source>
        <dbReference type="EMBL" id="KAJ7352153.1"/>
    </source>
</evidence>
<dbReference type="InterPro" id="IPR051609">
    <property type="entry name" value="NmrA/Isoflavone_reductase-like"/>
</dbReference>